<proteinExistence type="predicted"/>
<dbReference type="AlphaFoldDB" id="A0A438GCN8"/>
<accession>A0A438GCN8</accession>
<gene>
    <name evidence="1" type="ORF">CK203_052719</name>
</gene>
<dbReference type="EMBL" id="QGNW01000477">
    <property type="protein sequence ID" value="RVW69964.1"/>
    <property type="molecule type" value="Genomic_DNA"/>
</dbReference>
<name>A0A438GCN8_VITVI</name>
<comment type="caution">
    <text evidence="1">The sequence shown here is derived from an EMBL/GenBank/DDBJ whole genome shotgun (WGS) entry which is preliminary data.</text>
</comment>
<evidence type="ECO:0000313" key="1">
    <source>
        <dbReference type="EMBL" id="RVW69964.1"/>
    </source>
</evidence>
<protein>
    <submittedName>
        <fullName evidence="1">Uncharacterized protein</fullName>
    </submittedName>
</protein>
<dbReference type="Proteomes" id="UP000288805">
    <property type="component" value="Unassembled WGS sequence"/>
</dbReference>
<organism evidence="1 2">
    <name type="scientific">Vitis vinifera</name>
    <name type="common">Grape</name>
    <dbReference type="NCBI Taxonomy" id="29760"/>
    <lineage>
        <taxon>Eukaryota</taxon>
        <taxon>Viridiplantae</taxon>
        <taxon>Streptophyta</taxon>
        <taxon>Embryophyta</taxon>
        <taxon>Tracheophyta</taxon>
        <taxon>Spermatophyta</taxon>
        <taxon>Magnoliopsida</taxon>
        <taxon>eudicotyledons</taxon>
        <taxon>Gunneridae</taxon>
        <taxon>Pentapetalae</taxon>
        <taxon>rosids</taxon>
        <taxon>Vitales</taxon>
        <taxon>Vitaceae</taxon>
        <taxon>Viteae</taxon>
        <taxon>Vitis</taxon>
    </lineage>
</organism>
<reference evidence="1 2" key="1">
    <citation type="journal article" date="2018" name="PLoS Genet.">
        <title>Population sequencing reveals clonal diversity and ancestral inbreeding in the grapevine cultivar Chardonnay.</title>
        <authorList>
            <person name="Roach M.J."/>
            <person name="Johnson D.L."/>
            <person name="Bohlmann J."/>
            <person name="van Vuuren H.J."/>
            <person name="Jones S.J."/>
            <person name="Pretorius I.S."/>
            <person name="Schmidt S.A."/>
            <person name="Borneman A.R."/>
        </authorList>
    </citation>
    <scope>NUCLEOTIDE SEQUENCE [LARGE SCALE GENOMIC DNA]</scope>
    <source>
        <strain evidence="2">cv. Chardonnay</strain>
        <tissue evidence="1">Leaf</tissue>
    </source>
</reference>
<evidence type="ECO:0000313" key="2">
    <source>
        <dbReference type="Proteomes" id="UP000288805"/>
    </source>
</evidence>
<sequence length="35" mass="3976">MVIHNLEKDALKLEGPSKWITAHIPCIAGKSYVRR</sequence>